<evidence type="ECO:0000256" key="3">
    <source>
        <dbReference type="ARBA" id="ARBA00022741"/>
    </source>
</evidence>
<dbReference type="PANTHER" id="PTHR11638">
    <property type="entry name" value="ATP-DEPENDENT CLP PROTEASE"/>
    <property type="match status" value="1"/>
</dbReference>
<dbReference type="InterPro" id="IPR041546">
    <property type="entry name" value="ClpA/ClpB_AAA_lid"/>
</dbReference>
<feature type="coiled-coil region" evidence="11">
    <location>
        <begin position="435"/>
        <end position="462"/>
    </location>
</feature>
<evidence type="ECO:0000256" key="2">
    <source>
        <dbReference type="ARBA" id="ARBA00022737"/>
    </source>
</evidence>
<dbReference type="CDD" id="cd00009">
    <property type="entry name" value="AAA"/>
    <property type="match status" value="1"/>
</dbReference>
<feature type="region of interest" description="Disordered" evidence="12">
    <location>
        <begin position="168"/>
        <end position="187"/>
    </location>
</feature>
<dbReference type="Proteomes" id="UP000316612">
    <property type="component" value="Unassembled WGS sequence"/>
</dbReference>
<dbReference type="Pfam" id="PF07724">
    <property type="entry name" value="AAA_2"/>
    <property type="match status" value="1"/>
</dbReference>
<evidence type="ECO:0000256" key="10">
    <source>
        <dbReference type="RuleBase" id="RU004432"/>
    </source>
</evidence>
<dbReference type="EMBL" id="BJNY01000009">
    <property type="protein sequence ID" value="GED06323.1"/>
    <property type="molecule type" value="Genomic_DNA"/>
</dbReference>
<dbReference type="GO" id="GO:0005737">
    <property type="term" value="C:cytoplasm"/>
    <property type="evidence" value="ECO:0007669"/>
    <property type="project" value="TreeGrafter"/>
</dbReference>
<evidence type="ECO:0000256" key="8">
    <source>
        <dbReference type="ARBA" id="ARBA00026057"/>
    </source>
</evidence>
<evidence type="ECO:0000256" key="9">
    <source>
        <dbReference type="PROSITE-ProRule" id="PRU01251"/>
    </source>
</evidence>
<dbReference type="InterPro" id="IPR036628">
    <property type="entry name" value="Clp_N_dom_sf"/>
</dbReference>
<dbReference type="PRINTS" id="PR00300">
    <property type="entry name" value="CLPPROTEASEA"/>
</dbReference>
<evidence type="ECO:0000256" key="12">
    <source>
        <dbReference type="SAM" id="MobiDB-lite"/>
    </source>
</evidence>
<reference evidence="14 15" key="1">
    <citation type="submission" date="2019-06" db="EMBL/GenBank/DDBJ databases">
        <title>Whole genome shotgun sequence of Glutamicibacter uratoxydans NBRC 15515.</title>
        <authorList>
            <person name="Hosoyama A."/>
            <person name="Uohara A."/>
            <person name="Ohji S."/>
            <person name="Ichikawa N."/>
        </authorList>
    </citation>
    <scope>NUCLEOTIDE SEQUENCE [LARGE SCALE GENOMIC DNA]</scope>
    <source>
        <strain evidence="14 15">NBRC 15515</strain>
    </source>
</reference>
<keyword evidence="5" id="KW-0346">Stress response</keyword>
<dbReference type="GO" id="GO:0016887">
    <property type="term" value="F:ATP hydrolysis activity"/>
    <property type="evidence" value="ECO:0007669"/>
    <property type="project" value="InterPro"/>
</dbReference>
<dbReference type="InterPro" id="IPR004176">
    <property type="entry name" value="Clp_R_N"/>
</dbReference>
<keyword evidence="6 11" id="KW-0175">Coiled coil</keyword>
<keyword evidence="2 9" id="KW-0677">Repeat</keyword>
<dbReference type="InterPro" id="IPR018368">
    <property type="entry name" value="ClpA/B_CS1"/>
</dbReference>
<dbReference type="Pfam" id="PF17871">
    <property type="entry name" value="AAA_lid_9"/>
    <property type="match status" value="1"/>
</dbReference>
<evidence type="ECO:0000256" key="11">
    <source>
        <dbReference type="SAM" id="Coils"/>
    </source>
</evidence>
<keyword evidence="4 10" id="KW-0067">ATP-binding</keyword>
<keyword evidence="7 10" id="KW-0143">Chaperone</keyword>
<dbReference type="SMART" id="SM00382">
    <property type="entry name" value="AAA"/>
    <property type="match status" value="2"/>
</dbReference>
<dbReference type="Pfam" id="PF10431">
    <property type="entry name" value="ClpB_D2-small"/>
    <property type="match status" value="1"/>
</dbReference>
<dbReference type="InterPro" id="IPR003593">
    <property type="entry name" value="AAA+_ATPase"/>
</dbReference>
<dbReference type="SUPFAM" id="SSF81923">
    <property type="entry name" value="Double Clp-N motif"/>
    <property type="match status" value="1"/>
</dbReference>
<dbReference type="Gene3D" id="4.10.860.10">
    <property type="entry name" value="UVR domain"/>
    <property type="match status" value="1"/>
</dbReference>
<evidence type="ECO:0000256" key="4">
    <source>
        <dbReference type="ARBA" id="ARBA00022840"/>
    </source>
</evidence>
<evidence type="ECO:0000256" key="6">
    <source>
        <dbReference type="ARBA" id="ARBA00023054"/>
    </source>
</evidence>
<proteinExistence type="inferred from homology"/>
<dbReference type="OrthoDB" id="9803641at2"/>
<dbReference type="FunFam" id="3.40.50.300:FF:000010">
    <property type="entry name" value="Chaperone clpB 1, putative"/>
    <property type="match status" value="1"/>
</dbReference>
<dbReference type="PANTHER" id="PTHR11638:SF18">
    <property type="entry name" value="HEAT SHOCK PROTEIN 104"/>
    <property type="match status" value="1"/>
</dbReference>
<evidence type="ECO:0000256" key="5">
    <source>
        <dbReference type="ARBA" id="ARBA00023016"/>
    </source>
</evidence>
<comment type="caution">
    <text evidence="14">The sequence shown here is derived from an EMBL/GenBank/DDBJ whole genome shotgun (WGS) entry which is preliminary data.</text>
</comment>
<dbReference type="CDD" id="cd19499">
    <property type="entry name" value="RecA-like_ClpB_Hsp104-like"/>
    <property type="match status" value="1"/>
</dbReference>
<evidence type="ECO:0000256" key="7">
    <source>
        <dbReference type="ARBA" id="ARBA00023186"/>
    </source>
</evidence>
<comment type="similarity">
    <text evidence="1 10">Belongs to the ClpA/ClpB family.</text>
</comment>
<evidence type="ECO:0000313" key="14">
    <source>
        <dbReference type="EMBL" id="GED06323.1"/>
    </source>
</evidence>
<dbReference type="GO" id="GO:0034605">
    <property type="term" value="P:cellular response to heat"/>
    <property type="evidence" value="ECO:0007669"/>
    <property type="project" value="TreeGrafter"/>
</dbReference>
<dbReference type="FunFam" id="3.40.50.300:FF:000025">
    <property type="entry name" value="ATP-dependent Clp protease subunit"/>
    <property type="match status" value="1"/>
</dbReference>
<dbReference type="RefSeq" id="WP_141364266.1">
    <property type="nucleotide sequence ID" value="NZ_BAAAJL010000011.1"/>
</dbReference>
<accession>A0A4Y4DNZ9</accession>
<dbReference type="InterPro" id="IPR001270">
    <property type="entry name" value="ClpA/B"/>
</dbReference>
<comment type="subunit">
    <text evidence="8">Homohexamer. The oligomerization is ATP-dependent.</text>
</comment>
<dbReference type="Gene3D" id="3.40.50.300">
    <property type="entry name" value="P-loop containing nucleotide triphosphate hydrolases"/>
    <property type="match status" value="2"/>
</dbReference>
<sequence>MPAFFGSPDNGSFEEFLSRFLSSRAQAARPIDITRLLSARTHEAVQTAASISHEHGHDEIDSLHLLVALLRTSPIDSHLQAMGIDLDALAKDAIAHLPHRQENQEKPTRLSSAAQRSLFDAYQVARNYGSTYIDPDHLFLAFVFNPESPVSNLLAQHGITGQSLQQAAMEQAQRAQSGGGQAEDEAEDVSMLERYGTDLTALAADGQIDPVIGRDEELEQVVEILARRTKNNPVLIGEAGVGKTAIAEGLARAIVADEVPEQIRGAQLISIDLPGMLAGTRYRGDFEQRLTGLLEEVANAEGQAIVFIDEMHLLVGAGSGESGNMDAANILKPRLARGELHLIGATTLDEFRKVEKDSALARRFGKVMVEEPSQEIALAILEGLRESYEDHHQVQYTPEALKAAVSLSARYLTDRRLPDKAIDLIDIAGARRSIAAGDTEDVQGLRAELVEAERDKSRAIGEERYEDASAWRDHIAELTARITAAEESGAAGVTRVVDEAQISEVISRSTGIPTSRISGDDKARLATLEESLHASVIGQTDAVAAVAKAVRRSRAGLSAAHRPIGSFLFLGPTGVGKTELAKALATNLFGSADALIRVDMSEYGEKHTVARLIGAPPGYIGHDQPGQLTEKVRRNPYSVILLDEIEKAHPDVFNVLLQVLDDGRLTDSAGRTVDFSNTLILMTSNLGGEYLANKAGSFGFTSSAAQAGSEEIRAKVMSKVREFMRPEFLNRLDEVLLFSKLSQSEIGQIVKLVLAETGERLAEQELKLDVSEAAIAWLAEQGYDPEFGARPLRRLVQRKVQDAIADLLISDELAAGDTVEVDYSAGALKVAKQVQAPAVPPAAEHVMDYFGS</sequence>
<dbReference type="SMART" id="SM01086">
    <property type="entry name" value="ClpB_D2-small"/>
    <property type="match status" value="1"/>
</dbReference>
<dbReference type="InterPro" id="IPR019489">
    <property type="entry name" value="Clp_ATPase_C"/>
</dbReference>
<dbReference type="GO" id="GO:0005524">
    <property type="term" value="F:ATP binding"/>
    <property type="evidence" value="ECO:0007669"/>
    <property type="project" value="UniProtKB-KW"/>
</dbReference>
<dbReference type="PROSITE" id="PS00871">
    <property type="entry name" value="CLPAB_2"/>
    <property type="match status" value="1"/>
</dbReference>
<evidence type="ECO:0000313" key="15">
    <source>
        <dbReference type="Proteomes" id="UP000316612"/>
    </source>
</evidence>
<evidence type="ECO:0000256" key="1">
    <source>
        <dbReference type="ARBA" id="ARBA00008675"/>
    </source>
</evidence>
<name>A0A4Y4DNZ9_GLUUR</name>
<keyword evidence="3 10" id="KW-0547">Nucleotide-binding</keyword>
<dbReference type="InterPro" id="IPR003959">
    <property type="entry name" value="ATPase_AAA_core"/>
</dbReference>
<evidence type="ECO:0000259" key="13">
    <source>
        <dbReference type="PROSITE" id="PS51903"/>
    </source>
</evidence>
<dbReference type="Pfam" id="PF02861">
    <property type="entry name" value="Clp_N"/>
    <property type="match status" value="1"/>
</dbReference>
<dbReference type="SUPFAM" id="SSF52540">
    <property type="entry name" value="P-loop containing nucleoside triphosphate hydrolases"/>
    <property type="match status" value="2"/>
</dbReference>
<gene>
    <name evidence="14" type="ORF">AUR04nite_18550</name>
</gene>
<dbReference type="PROSITE" id="PS00870">
    <property type="entry name" value="CLPAB_1"/>
    <property type="match status" value="1"/>
</dbReference>
<dbReference type="Gene3D" id="1.10.1780.10">
    <property type="entry name" value="Clp, N-terminal domain"/>
    <property type="match status" value="1"/>
</dbReference>
<dbReference type="AlphaFoldDB" id="A0A4Y4DNZ9"/>
<protein>
    <submittedName>
        <fullName evidence="14">ATPase AAA</fullName>
    </submittedName>
</protein>
<dbReference type="Gene3D" id="1.10.8.60">
    <property type="match status" value="2"/>
</dbReference>
<dbReference type="Pfam" id="PF00004">
    <property type="entry name" value="AAA"/>
    <property type="match status" value="1"/>
</dbReference>
<dbReference type="InterPro" id="IPR027417">
    <property type="entry name" value="P-loop_NTPase"/>
</dbReference>
<feature type="domain" description="Clp R" evidence="13">
    <location>
        <begin position="33"/>
        <end position="178"/>
    </location>
</feature>
<keyword evidence="15" id="KW-1185">Reference proteome</keyword>
<dbReference type="InterPro" id="IPR050130">
    <property type="entry name" value="ClpA_ClpB"/>
</dbReference>
<dbReference type="InterPro" id="IPR028299">
    <property type="entry name" value="ClpA/B_CS2"/>
</dbReference>
<dbReference type="PROSITE" id="PS51903">
    <property type="entry name" value="CLP_R"/>
    <property type="match status" value="1"/>
</dbReference>
<organism evidence="14 15">
    <name type="scientific">Glutamicibacter uratoxydans</name>
    <name type="common">Arthrobacter uratoxydans</name>
    <dbReference type="NCBI Taxonomy" id="43667"/>
    <lineage>
        <taxon>Bacteria</taxon>
        <taxon>Bacillati</taxon>
        <taxon>Actinomycetota</taxon>
        <taxon>Actinomycetes</taxon>
        <taxon>Micrococcales</taxon>
        <taxon>Micrococcaceae</taxon>
        <taxon>Glutamicibacter</taxon>
    </lineage>
</organism>